<keyword evidence="4 7" id="KW-0067">ATP-binding</keyword>
<dbReference type="GO" id="GO:0016787">
    <property type="term" value="F:hydrolase activity"/>
    <property type="evidence" value="ECO:0007669"/>
    <property type="project" value="UniProtKB-KW"/>
</dbReference>
<dbReference type="GO" id="GO:0005524">
    <property type="term" value="F:ATP binding"/>
    <property type="evidence" value="ECO:0007669"/>
    <property type="project" value="UniProtKB-UniRule"/>
</dbReference>
<name>A0A7R9BHU8_9CRUS</name>
<accession>A0A7R9BHU8</accession>
<evidence type="ECO:0000256" key="8">
    <source>
        <dbReference type="RuleBase" id="RU365068"/>
    </source>
</evidence>
<dbReference type="InterPro" id="IPR001650">
    <property type="entry name" value="Helicase_C-like"/>
</dbReference>
<evidence type="ECO:0000259" key="10">
    <source>
        <dbReference type="PROSITE" id="PS51192"/>
    </source>
</evidence>
<dbReference type="EMBL" id="CAJPEX010000447">
    <property type="protein sequence ID" value="CAG0915753.1"/>
    <property type="molecule type" value="Genomic_DNA"/>
</dbReference>
<dbReference type="EMBL" id="OA882484">
    <property type="protein sequence ID" value="CAD7275601.1"/>
    <property type="molecule type" value="Genomic_DNA"/>
</dbReference>
<evidence type="ECO:0000256" key="3">
    <source>
        <dbReference type="ARBA" id="ARBA00022806"/>
    </source>
</evidence>
<organism evidence="13">
    <name type="scientific">Notodromas monacha</name>
    <dbReference type="NCBI Taxonomy" id="399045"/>
    <lineage>
        <taxon>Eukaryota</taxon>
        <taxon>Metazoa</taxon>
        <taxon>Ecdysozoa</taxon>
        <taxon>Arthropoda</taxon>
        <taxon>Crustacea</taxon>
        <taxon>Oligostraca</taxon>
        <taxon>Ostracoda</taxon>
        <taxon>Podocopa</taxon>
        <taxon>Podocopida</taxon>
        <taxon>Cypridocopina</taxon>
        <taxon>Cypridoidea</taxon>
        <taxon>Cyprididae</taxon>
        <taxon>Notodromas</taxon>
    </lineage>
</organism>
<keyword evidence="2 7" id="KW-0378">Hydrolase</keyword>
<keyword evidence="3 7" id="KW-0347">Helicase</keyword>
<evidence type="ECO:0000259" key="11">
    <source>
        <dbReference type="PROSITE" id="PS51194"/>
    </source>
</evidence>
<dbReference type="SMART" id="SM00487">
    <property type="entry name" value="DEXDc"/>
    <property type="match status" value="1"/>
</dbReference>
<feature type="domain" description="Helicase ATP-binding" evidence="10">
    <location>
        <begin position="131"/>
        <end position="313"/>
    </location>
</feature>
<dbReference type="AlphaFoldDB" id="A0A7R9BHU8"/>
<reference evidence="13" key="1">
    <citation type="submission" date="2020-11" db="EMBL/GenBank/DDBJ databases">
        <authorList>
            <person name="Tran Van P."/>
        </authorList>
    </citation>
    <scope>NUCLEOTIDE SEQUENCE</scope>
</reference>
<feature type="domain" description="Helicase C-terminal" evidence="11">
    <location>
        <begin position="351"/>
        <end position="538"/>
    </location>
</feature>
<feature type="compositionally biased region" description="Basic and acidic residues" evidence="9">
    <location>
        <begin position="13"/>
        <end position="34"/>
    </location>
</feature>
<feature type="non-terminal residue" evidence="13">
    <location>
        <position position="1"/>
    </location>
</feature>
<evidence type="ECO:0000256" key="1">
    <source>
        <dbReference type="ARBA" id="ARBA00022741"/>
    </source>
</evidence>
<feature type="short sequence motif" description="Q motif" evidence="6">
    <location>
        <begin position="99"/>
        <end position="128"/>
    </location>
</feature>
<keyword evidence="1 7" id="KW-0547">Nucleotide-binding</keyword>
<dbReference type="GO" id="GO:0003723">
    <property type="term" value="F:RNA binding"/>
    <property type="evidence" value="ECO:0007669"/>
    <property type="project" value="UniProtKB-UniRule"/>
</dbReference>
<dbReference type="InterPro" id="IPR000629">
    <property type="entry name" value="RNA-helicase_DEAD-box_CS"/>
</dbReference>
<dbReference type="SUPFAM" id="SSF52540">
    <property type="entry name" value="P-loop containing nucleoside triphosphate hydrolases"/>
    <property type="match status" value="1"/>
</dbReference>
<dbReference type="InterPro" id="IPR011545">
    <property type="entry name" value="DEAD/DEAH_box_helicase_dom"/>
</dbReference>
<proteinExistence type="inferred from homology"/>
<keyword evidence="5 8" id="KW-0694">RNA-binding</keyword>
<dbReference type="InterPro" id="IPR014001">
    <property type="entry name" value="Helicase_ATP-bd"/>
</dbReference>
<evidence type="ECO:0000313" key="13">
    <source>
        <dbReference type="EMBL" id="CAD7275601.1"/>
    </source>
</evidence>
<dbReference type="SMART" id="SM00490">
    <property type="entry name" value="HELICc"/>
    <property type="match status" value="1"/>
</dbReference>
<dbReference type="PROSITE" id="PS51194">
    <property type="entry name" value="HELICASE_CTER"/>
    <property type="match status" value="1"/>
</dbReference>
<evidence type="ECO:0000259" key="12">
    <source>
        <dbReference type="PROSITE" id="PS51195"/>
    </source>
</evidence>
<dbReference type="CDD" id="cd17949">
    <property type="entry name" value="DEADc_DDX31"/>
    <property type="match status" value="1"/>
</dbReference>
<evidence type="ECO:0000256" key="7">
    <source>
        <dbReference type="RuleBase" id="RU000492"/>
    </source>
</evidence>
<evidence type="ECO:0000256" key="9">
    <source>
        <dbReference type="SAM" id="MobiDB-lite"/>
    </source>
</evidence>
<evidence type="ECO:0000313" key="14">
    <source>
        <dbReference type="Proteomes" id="UP000678499"/>
    </source>
</evidence>
<dbReference type="CDD" id="cd18787">
    <property type="entry name" value="SF2_C_DEAD"/>
    <property type="match status" value="1"/>
</dbReference>
<gene>
    <name evidence="13" type="ORF">NMOB1V02_LOCUS3391</name>
</gene>
<comment type="catalytic activity">
    <reaction evidence="8">
        <text>ATP + H2O = ADP + phosphate + H(+)</text>
        <dbReference type="Rhea" id="RHEA:13065"/>
        <dbReference type="ChEBI" id="CHEBI:15377"/>
        <dbReference type="ChEBI" id="CHEBI:15378"/>
        <dbReference type="ChEBI" id="CHEBI:30616"/>
        <dbReference type="ChEBI" id="CHEBI:43474"/>
        <dbReference type="ChEBI" id="CHEBI:456216"/>
        <dbReference type="EC" id="3.6.4.13"/>
    </reaction>
</comment>
<dbReference type="Pfam" id="PF00271">
    <property type="entry name" value="Helicase_C"/>
    <property type="match status" value="1"/>
</dbReference>
<dbReference type="PANTHER" id="PTHR24031">
    <property type="entry name" value="RNA HELICASE"/>
    <property type="match status" value="1"/>
</dbReference>
<dbReference type="PROSITE" id="PS00039">
    <property type="entry name" value="DEAD_ATP_HELICASE"/>
    <property type="match status" value="1"/>
</dbReference>
<dbReference type="InterPro" id="IPR027417">
    <property type="entry name" value="P-loop_NTPase"/>
</dbReference>
<evidence type="ECO:0000256" key="6">
    <source>
        <dbReference type="PROSITE-ProRule" id="PRU00552"/>
    </source>
</evidence>
<comment type="similarity">
    <text evidence="7">Belongs to the DEAD box helicase family.</text>
</comment>
<dbReference type="OrthoDB" id="422663at2759"/>
<dbReference type="Pfam" id="PF13959">
    <property type="entry name" value="CTE_SPB4"/>
    <property type="match status" value="1"/>
</dbReference>
<evidence type="ECO:0000256" key="4">
    <source>
        <dbReference type="ARBA" id="ARBA00022840"/>
    </source>
</evidence>
<protein>
    <recommendedName>
        <fullName evidence="8">ATP-dependent RNA helicase</fullName>
        <ecNumber evidence="8">3.6.4.13</ecNumber>
    </recommendedName>
</protein>
<comment type="function">
    <text evidence="8">RNA helicase.</text>
</comment>
<comment type="domain">
    <text evidence="8">The Q motif is unique to and characteristic of the DEAD box family of RNA helicases and controls ATP binding and hydrolysis.</text>
</comment>
<dbReference type="InterPro" id="IPR025313">
    <property type="entry name" value="SPB4-like_CTE"/>
</dbReference>
<keyword evidence="14" id="KW-1185">Reference proteome</keyword>
<dbReference type="Proteomes" id="UP000678499">
    <property type="component" value="Unassembled WGS sequence"/>
</dbReference>
<feature type="region of interest" description="Disordered" evidence="9">
    <location>
        <begin position="1"/>
        <end position="56"/>
    </location>
</feature>
<dbReference type="PROSITE" id="PS51195">
    <property type="entry name" value="Q_MOTIF"/>
    <property type="match status" value="1"/>
</dbReference>
<dbReference type="GO" id="GO:0003724">
    <property type="term" value="F:RNA helicase activity"/>
    <property type="evidence" value="ECO:0007669"/>
    <property type="project" value="UniProtKB-EC"/>
</dbReference>
<sequence>MSHDSIEVNFVTHESETKKIPPRKRVFDADEAKKNPSRLPDISEPKAKRWKAGSSAGGFGGSESLIRHQKSSLFGKNPEIPKLNHKSVVPVSEKVFSTTNFSESGVHPFLVQSLKAHYNIEHMTEIQLKAIPIALQGRDILVKSQTGSGKTLTYVTPILTMLQAVRPKITRDHGCYALVVVPTRELALQTYEWLRVLCRSFAWIVPGVFTGGEKRKSEKARIRKGINILVSTPGRLLDHVTNTMNVTLNRVRWLVLDEADRLTDMGYERDISKIVQALDAQKAEERQTILLSATLTPAVERLAGLAMKDRVYVDVADVSEESHGKLTGFALPAHLKHHYVVVPPKLRLVSLLTFLLDKTCNGSEGKIIVFMGTQDMVDFHAELFTRIYAGADGKSSGVDDEDLEDDEGLLDAIDKASKKRRPVKAYIARLHGKMEQKERTAIFSKFRDTKAGILLCTDVASRGLDLPKVHWIVQYNAPTAIEDYIHRVGRTARVGNHGNALLFLAPSECSFLEHLEDFQIKFIEMSGEDILATLLLLDAEVCPGRSMEERATKLQTTSELLLIADKQLHQKAVDAFRSFVNFYATYPRDLKRVFCNRTIHLGHYAKSFALRESPSELARFRRKQVFTGPQ</sequence>
<feature type="domain" description="DEAD-box RNA helicase Q" evidence="12">
    <location>
        <begin position="99"/>
        <end position="128"/>
    </location>
</feature>
<evidence type="ECO:0000256" key="5">
    <source>
        <dbReference type="ARBA" id="ARBA00022884"/>
    </source>
</evidence>
<dbReference type="PROSITE" id="PS51192">
    <property type="entry name" value="HELICASE_ATP_BIND_1"/>
    <property type="match status" value="1"/>
</dbReference>
<dbReference type="EC" id="3.6.4.13" evidence="8"/>
<dbReference type="SMART" id="SM01178">
    <property type="entry name" value="DUF4217"/>
    <property type="match status" value="1"/>
</dbReference>
<evidence type="ECO:0000256" key="2">
    <source>
        <dbReference type="ARBA" id="ARBA00022801"/>
    </source>
</evidence>
<dbReference type="Pfam" id="PF00270">
    <property type="entry name" value="DEAD"/>
    <property type="match status" value="1"/>
</dbReference>
<dbReference type="Gene3D" id="3.40.50.300">
    <property type="entry name" value="P-loop containing nucleotide triphosphate hydrolases"/>
    <property type="match status" value="2"/>
</dbReference>
<dbReference type="InterPro" id="IPR014014">
    <property type="entry name" value="RNA_helicase_DEAD_Q_motif"/>
</dbReference>